<proteinExistence type="predicted"/>
<feature type="transmembrane region" description="Helical" evidence="1">
    <location>
        <begin position="36"/>
        <end position="54"/>
    </location>
</feature>
<evidence type="ECO:0000313" key="2">
    <source>
        <dbReference type="EMBL" id="AFS81497.1"/>
    </source>
</evidence>
<dbReference type="Proteomes" id="UP000006101">
    <property type="component" value="Chromosome"/>
</dbReference>
<keyword evidence="2" id="KW-0560">Oxidoreductase</keyword>
<dbReference type="AlphaFoldDB" id="K0B8Q1"/>
<organism evidence="2 3">
    <name type="scientific">Candidatus Nitrosopumilus koreensis AR1</name>
    <dbReference type="NCBI Taxonomy" id="1229908"/>
    <lineage>
        <taxon>Archaea</taxon>
        <taxon>Nitrososphaerota</taxon>
        <taxon>Nitrososphaeria</taxon>
        <taxon>Nitrosopumilales</taxon>
        <taxon>Nitrosopumilaceae</taxon>
        <taxon>Nitrosopumilus</taxon>
    </lineage>
</organism>
<evidence type="ECO:0000313" key="3">
    <source>
        <dbReference type="Proteomes" id="UP000006101"/>
    </source>
</evidence>
<dbReference type="HOGENOM" id="CLU_2406200_0_0_2"/>
<dbReference type="InterPro" id="IPR023349">
    <property type="entry name" value="NH3_CH4_mOase_C_sf"/>
</dbReference>
<dbReference type="KEGG" id="nkr:NKOR_08180"/>
<keyword evidence="1" id="KW-1133">Transmembrane helix</keyword>
<feature type="transmembrane region" description="Helical" evidence="1">
    <location>
        <begin position="5"/>
        <end position="24"/>
    </location>
</feature>
<dbReference type="GO" id="GO:0004497">
    <property type="term" value="F:monooxygenase activity"/>
    <property type="evidence" value="ECO:0007669"/>
    <property type="project" value="UniProtKB-KW"/>
</dbReference>
<name>K0B8Q1_9ARCH</name>
<sequence>MKMTILGYLATMFTIGVNEMWHFWFVEEIFAVPNHWMFNMGVVVAFMGALAYVVRVYARLVELGAETPGENPYVAEMYKMALEGKLYSRSIP</sequence>
<gene>
    <name evidence="2" type="ORF">NKOR_08180</name>
</gene>
<dbReference type="STRING" id="1229908.NKOR_08180"/>
<accession>K0B8Q1</accession>
<keyword evidence="3" id="KW-1185">Reference proteome</keyword>
<dbReference type="EMBL" id="CP003842">
    <property type="protein sequence ID" value="AFS81497.1"/>
    <property type="molecule type" value="Genomic_DNA"/>
</dbReference>
<dbReference type="Gene3D" id="1.20.1050.50">
    <property type="entry name" value="Particulate methane monooxygenase subunit c2. Chain: C"/>
    <property type="match status" value="1"/>
</dbReference>
<reference evidence="2 3" key="1">
    <citation type="journal article" date="2012" name="J. Bacteriol.">
        <title>Draft Genome Sequence of an Ammonia-Oxidizing Archaeon, "Candidatus Nitrosopumilus koreensis" AR1, from Marine Sediment.</title>
        <authorList>
            <person name="Park S.J."/>
            <person name="Kim J.G."/>
            <person name="Jung M.Y."/>
            <person name="Kim S.J."/>
            <person name="Cha I.T."/>
            <person name="Kwon K."/>
            <person name="Lee J.H."/>
            <person name="Rhee S.K."/>
        </authorList>
    </citation>
    <scope>NUCLEOTIDE SEQUENCE [LARGE SCALE GENOMIC DNA]</scope>
    <source>
        <strain evidence="2 3">AR1</strain>
    </source>
</reference>
<dbReference type="PATRIC" id="fig|1229908.8.peg.1777"/>
<keyword evidence="2" id="KW-0503">Monooxygenase</keyword>
<protein>
    <submittedName>
        <fullName evidence="2">Ammonia monooxygenase/methane monooxygenase subunit C</fullName>
    </submittedName>
</protein>
<keyword evidence="1" id="KW-0472">Membrane</keyword>
<keyword evidence="1" id="KW-0812">Transmembrane</keyword>
<evidence type="ECO:0000256" key="1">
    <source>
        <dbReference type="SAM" id="Phobius"/>
    </source>
</evidence>